<evidence type="ECO:0000313" key="3">
    <source>
        <dbReference type="Proteomes" id="UP000005095"/>
    </source>
</evidence>
<dbReference type="GO" id="GO:0004519">
    <property type="term" value="F:endonuclease activity"/>
    <property type="evidence" value="ECO:0007669"/>
    <property type="project" value="InterPro"/>
</dbReference>
<dbReference type="Pfam" id="PF01939">
    <property type="entry name" value="NucS_C"/>
    <property type="match status" value="1"/>
</dbReference>
<feature type="domain" description="Endonuclease NucS C-terminal" evidence="1">
    <location>
        <begin position="26"/>
        <end position="81"/>
    </location>
</feature>
<gene>
    <name evidence="2" type="ORF">Metli_0180</name>
</gene>
<dbReference type="Proteomes" id="UP000005095">
    <property type="component" value="Chromosome"/>
</dbReference>
<name>J0RX96_9EURY</name>
<evidence type="ECO:0000259" key="1">
    <source>
        <dbReference type="Pfam" id="PF01939"/>
    </source>
</evidence>
<organism evidence="2 3">
    <name type="scientific">Methanofollis liminatans DSM 4140</name>
    <dbReference type="NCBI Taxonomy" id="28892"/>
    <lineage>
        <taxon>Archaea</taxon>
        <taxon>Methanobacteriati</taxon>
        <taxon>Methanobacteriota</taxon>
        <taxon>Stenosarchaea group</taxon>
        <taxon>Methanomicrobia</taxon>
        <taxon>Methanomicrobiales</taxon>
        <taxon>Methanomicrobiaceae</taxon>
        <taxon>Methanofollis</taxon>
    </lineage>
</organism>
<dbReference type="GO" id="GO:0003676">
    <property type="term" value="F:nucleic acid binding"/>
    <property type="evidence" value="ECO:0007669"/>
    <property type="project" value="InterPro"/>
</dbReference>
<dbReference type="AlphaFoldDB" id="J0RX96"/>
<dbReference type="Gene3D" id="3.40.1350.10">
    <property type="match status" value="1"/>
</dbReference>
<protein>
    <recommendedName>
        <fullName evidence="1">Endonuclease NucS C-terminal domain-containing protein</fullName>
    </recommendedName>
</protein>
<proteinExistence type="predicted"/>
<dbReference type="OrthoDB" id="105178at2157"/>
<dbReference type="InterPro" id="IPR048301">
    <property type="entry name" value="NucS_C"/>
</dbReference>
<dbReference type="EMBL" id="CM001555">
    <property type="protein sequence ID" value="EJG06156.1"/>
    <property type="molecule type" value="Genomic_DNA"/>
</dbReference>
<dbReference type="HOGENOM" id="CLU_770772_0_0_2"/>
<keyword evidence="3" id="KW-1185">Reference proteome</keyword>
<reference evidence="2 3" key="1">
    <citation type="submission" date="2011-08" db="EMBL/GenBank/DDBJ databases">
        <title>The complete genome of Methanofollis liminatans DSM 4140.</title>
        <authorList>
            <consortium name="US DOE Joint Genome Institute (JGI-PGF)"/>
            <person name="Lucas S."/>
            <person name="Han J."/>
            <person name="Lapidus A."/>
            <person name="Bruce D."/>
            <person name="Goodwin L."/>
            <person name="Pitluck S."/>
            <person name="Peters L."/>
            <person name="Kyrpides N."/>
            <person name="Mavromatis K."/>
            <person name="Ivanova N."/>
            <person name="Mikhailova N."/>
            <person name="Lu M."/>
            <person name="Detter J.C."/>
            <person name="Tapia R."/>
            <person name="Han C."/>
            <person name="Land M."/>
            <person name="Hauser L."/>
            <person name="Markowitz V."/>
            <person name="Cheng J.-F."/>
            <person name="Hugenholtz P."/>
            <person name="Woyke T."/>
            <person name="Wu D."/>
            <person name="Spring S."/>
            <person name="Schuler E."/>
            <person name="Brambilla E."/>
            <person name="Klenk H.-P."/>
            <person name="Eisen J.A."/>
        </authorList>
    </citation>
    <scope>NUCLEOTIDE SEQUENCE [LARGE SCALE GENOMIC DNA]</scope>
    <source>
        <strain evidence="2 3">DSM 4140</strain>
    </source>
</reference>
<dbReference type="InterPro" id="IPR011856">
    <property type="entry name" value="tRNA_endonuc-like_dom_sf"/>
</dbReference>
<dbReference type="RefSeq" id="WP_004037156.1">
    <property type="nucleotide sequence ID" value="NZ_CM001555.1"/>
</dbReference>
<sequence length="359" mass="41386">MPAVLIKDNTKSLGPPEFFQRLEFKEKRLQELIADHPELLTYRNEPQVKTIYRELRIDTGDVDIFMADSEGLPIIVEVKMHDNYQCQREVVGQIHDYASSLPFLTFDQLNAKTGRNLEEVLRSFCKDHQNSEDQEMMYNRLKSRFEGKIRDGDFRLIIAVDSAPNELLRTWLYENAHSKLDIRLVAINAYRLNDGSEILVPYHLVSYKSHTVSSRGNIRSNFQDIINAFREKMVEGIVIGREMATNCVILNTHWPGKEVHYEFTDWLDENRIGVEIQANLALVPDMQEAIISLKPLVQENFPNYPVNVLNGGKYNGWARLQVSYNGDIHPSKIAEGMRGLIEMTMPIVTDELIKKGMCK</sequence>
<evidence type="ECO:0000313" key="2">
    <source>
        <dbReference type="EMBL" id="EJG06156.1"/>
    </source>
</evidence>
<accession>J0RX96</accession>